<reference evidence="1 2" key="1">
    <citation type="journal article" date="2018" name="Front. Microbiol.">
        <title>Hydrolytic Capabilities as a Key to Environmental Success: Chitinolytic and Cellulolytic Acidobacteria From Acidic Sub-arctic Soils and Boreal Peatlands.</title>
        <authorList>
            <person name="Belova S.E."/>
            <person name="Ravin N.V."/>
            <person name="Pankratov T.A."/>
            <person name="Rakitin A.L."/>
            <person name="Ivanova A.A."/>
            <person name="Beletsky A.V."/>
            <person name="Mardanov A.V."/>
            <person name="Sinninghe Damste J.S."/>
            <person name="Dedysh S.N."/>
        </authorList>
    </citation>
    <scope>NUCLEOTIDE SEQUENCE [LARGE SCALE GENOMIC DNA]</scope>
    <source>
        <strain evidence="1 2">SBC82</strain>
    </source>
</reference>
<keyword evidence="2" id="KW-1185">Reference proteome</keyword>
<organism evidence="1 2">
    <name type="scientific">Acidisarcina polymorpha</name>
    <dbReference type="NCBI Taxonomy" id="2211140"/>
    <lineage>
        <taxon>Bacteria</taxon>
        <taxon>Pseudomonadati</taxon>
        <taxon>Acidobacteriota</taxon>
        <taxon>Terriglobia</taxon>
        <taxon>Terriglobales</taxon>
        <taxon>Acidobacteriaceae</taxon>
        <taxon>Acidisarcina</taxon>
    </lineage>
</organism>
<sequence>MRGIRLPIQARGGMNRAPDSLGFRVVLLWVSILAGEGDGGLL</sequence>
<protein>
    <submittedName>
        <fullName evidence="1">Uncharacterized protein</fullName>
    </submittedName>
</protein>
<name>A0A2Z5FV06_9BACT</name>
<dbReference type="Proteomes" id="UP000253606">
    <property type="component" value="Chromosome"/>
</dbReference>
<dbReference type="KEGG" id="abas:ACPOL_1234"/>
<evidence type="ECO:0000313" key="1">
    <source>
        <dbReference type="EMBL" id="AXC10582.1"/>
    </source>
</evidence>
<dbReference type="AlphaFoldDB" id="A0A2Z5FV06"/>
<proteinExistence type="predicted"/>
<accession>A0A2Z5FV06</accession>
<dbReference type="EMBL" id="CP030840">
    <property type="protein sequence ID" value="AXC10582.1"/>
    <property type="molecule type" value="Genomic_DNA"/>
</dbReference>
<gene>
    <name evidence="1" type="ORF">ACPOL_1234</name>
</gene>
<evidence type="ECO:0000313" key="2">
    <source>
        <dbReference type="Proteomes" id="UP000253606"/>
    </source>
</evidence>